<dbReference type="RefSeq" id="WP_086422782.1">
    <property type="nucleotide sequence ID" value="NZ_NFDE01000063.1"/>
</dbReference>
<comment type="caution">
    <text evidence="1">The sequence shown here is derived from an EMBL/GenBank/DDBJ whole genome shotgun (WGS) entry which is preliminary data.</text>
</comment>
<organism evidence="1 2">
    <name type="scientific">Bacillus wiedmannii</name>
    <dbReference type="NCBI Taxonomy" id="1890302"/>
    <lineage>
        <taxon>Bacteria</taxon>
        <taxon>Bacillati</taxon>
        <taxon>Bacillota</taxon>
        <taxon>Bacilli</taxon>
        <taxon>Bacillales</taxon>
        <taxon>Bacillaceae</taxon>
        <taxon>Bacillus</taxon>
        <taxon>Bacillus cereus group</taxon>
    </lineage>
</organism>
<evidence type="ECO:0000313" key="2">
    <source>
        <dbReference type="Proteomes" id="UP000194945"/>
    </source>
</evidence>
<sequence length="100" mass="11224">MNSIDRLKLLEVSDNLQSYLDSLNGNNFDKLQLKTLNQRINKINSFLATMDSVLGKLYLNPKPGGGIHLGELTQLEFNTVQDTYNLAFIIRGNLQGAKLK</sequence>
<dbReference type="Proteomes" id="UP000194945">
    <property type="component" value="Unassembled WGS sequence"/>
</dbReference>
<name>A0A242YYZ1_9BACI</name>
<protein>
    <submittedName>
        <fullName evidence="1">Uncharacterized protein</fullName>
    </submittedName>
</protein>
<evidence type="ECO:0000313" key="1">
    <source>
        <dbReference type="EMBL" id="OTX84927.1"/>
    </source>
</evidence>
<gene>
    <name evidence="1" type="ORF">BK730_24455</name>
</gene>
<reference evidence="1 2" key="1">
    <citation type="submission" date="2016-10" db="EMBL/GenBank/DDBJ databases">
        <title>Comparative genomics of Bacillus thuringiensis reveals a path to pathogens against multiple invertebrate hosts.</title>
        <authorList>
            <person name="Zheng J."/>
            <person name="Gao Q."/>
            <person name="Liu H."/>
            <person name="Peng D."/>
            <person name="Ruan L."/>
            <person name="Sun M."/>
        </authorList>
    </citation>
    <scope>NUCLEOTIDE SEQUENCE [LARGE SCALE GENOMIC DNA]</scope>
    <source>
        <strain evidence="1">BGSC 4BK1</strain>
    </source>
</reference>
<proteinExistence type="predicted"/>
<dbReference type="AlphaFoldDB" id="A0A242YYZ1"/>
<accession>A0A242YYZ1</accession>
<dbReference type="EMBL" id="NFDE01000063">
    <property type="protein sequence ID" value="OTX84927.1"/>
    <property type="molecule type" value="Genomic_DNA"/>
</dbReference>